<feature type="compositionally biased region" description="Polar residues" evidence="1">
    <location>
        <begin position="65"/>
        <end position="76"/>
    </location>
</feature>
<feature type="non-terminal residue" evidence="2">
    <location>
        <position position="90"/>
    </location>
</feature>
<dbReference type="AlphaFoldDB" id="A0A430KXC6"/>
<keyword evidence="3" id="KW-1185">Reference proteome</keyword>
<sequence length="90" mass="9691">MIPSPPGSQTPPARSLAGEIREKPWSVSLLPETFLPRAAPPRDAQLIHSWIESSDSQALLDAPTRPSTPANQQATVPFTAGAIDHRCTPR</sequence>
<proteinExistence type="predicted"/>
<accession>A0A430KXC6</accession>
<evidence type="ECO:0000256" key="1">
    <source>
        <dbReference type="SAM" id="MobiDB-lite"/>
    </source>
</evidence>
<evidence type="ECO:0000313" key="3">
    <source>
        <dbReference type="Proteomes" id="UP000287124"/>
    </source>
</evidence>
<evidence type="ECO:0000313" key="2">
    <source>
        <dbReference type="EMBL" id="RTE68149.1"/>
    </source>
</evidence>
<reference evidence="2 3" key="1">
    <citation type="submission" date="2017-06" db="EMBL/GenBank/DDBJ databases">
        <title>Comparative genomic analysis of Ambrosia Fusariam Clade fungi.</title>
        <authorList>
            <person name="Stajich J.E."/>
            <person name="Carrillo J."/>
            <person name="Kijimoto T."/>
            <person name="Eskalen A."/>
            <person name="O'Donnell K."/>
            <person name="Kasson M."/>
        </authorList>
    </citation>
    <scope>NUCLEOTIDE SEQUENCE [LARGE SCALE GENOMIC DNA]</scope>
    <source>
        <strain evidence="2 3">UCR1854</strain>
    </source>
</reference>
<dbReference type="EMBL" id="MIKF01001101">
    <property type="protein sequence ID" value="RTE68149.1"/>
    <property type="molecule type" value="Genomic_DNA"/>
</dbReference>
<dbReference type="Proteomes" id="UP000287124">
    <property type="component" value="Unassembled WGS sequence"/>
</dbReference>
<gene>
    <name evidence="2" type="ORF">BHE90_017475</name>
</gene>
<name>A0A430KXC6_9HYPO</name>
<organism evidence="2 3">
    <name type="scientific">Fusarium euwallaceae</name>
    <dbReference type="NCBI Taxonomy" id="1147111"/>
    <lineage>
        <taxon>Eukaryota</taxon>
        <taxon>Fungi</taxon>
        <taxon>Dikarya</taxon>
        <taxon>Ascomycota</taxon>
        <taxon>Pezizomycotina</taxon>
        <taxon>Sordariomycetes</taxon>
        <taxon>Hypocreomycetidae</taxon>
        <taxon>Hypocreales</taxon>
        <taxon>Nectriaceae</taxon>
        <taxon>Fusarium</taxon>
        <taxon>Fusarium solani species complex</taxon>
    </lineage>
</organism>
<feature type="region of interest" description="Disordered" evidence="1">
    <location>
        <begin position="58"/>
        <end position="90"/>
    </location>
</feature>
<comment type="caution">
    <text evidence="2">The sequence shown here is derived from an EMBL/GenBank/DDBJ whole genome shotgun (WGS) entry which is preliminary data.</text>
</comment>
<protein>
    <submittedName>
        <fullName evidence="2">Uncharacterized protein</fullName>
    </submittedName>
</protein>